<proteinExistence type="predicted"/>
<evidence type="ECO:0000313" key="2">
    <source>
        <dbReference type="Proteomes" id="UP001642484"/>
    </source>
</evidence>
<keyword evidence="2" id="KW-1185">Reference proteome</keyword>
<accession>A0ABP0QPB9</accession>
<gene>
    <name evidence="1" type="ORF">CCMP2556_LOCUS42995</name>
</gene>
<name>A0ABP0QPB9_9DINO</name>
<sequence>MRKERPLFVAMQVVVQLPNNNMCKLIDHGRLLFLGQVTDVAVLEGQVEEGIRAAIPLWLSAPSPVSRKAELPFEDTDLSELMLWDLPPIPFGQLPACEPGLPGRWQIPRKVPAGRWVQGRPLGDFDRSNVQLNELVSVGLLPLHPCTARLPLAAPVARSLPESSETYAAGAPCTWVQRAHRLLPADMKSLLVVWVGASVEMARSSGRGCRLRQEGIPTVLAFTGPKDAAQQRQEILKRRDQVLGL</sequence>
<reference evidence="1 2" key="1">
    <citation type="submission" date="2024-02" db="EMBL/GenBank/DDBJ databases">
        <authorList>
            <person name="Chen Y."/>
            <person name="Shah S."/>
            <person name="Dougan E. K."/>
            <person name="Thang M."/>
            <person name="Chan C."/>
        </authorList>
    </citation>
    <scope>NUCLEOTIDE SEQUENCE [LARGE SCALE GENOMIC DNA]</scope>
</reference>
<dbReference type="Proteomes" id="UP001642484">
    <property type="component" value="Unassembled WGS sequence"/>
</dbReference>
<comment type="caution">
    <text evidence="1">The sequence shown here is derived from an EMBL/GenBank/DDBJ whole genome shotgun (WGS) entry which is preliminary data.</text>
</comment>
<organism evidence="1 2">
    <name type="scientific">Durusdinium trenchii</name>
    <dbReference type="NCBI Taxonomy" id="1381693"/>
    <lineage>
        <taxon>Eukaryota</taxon>
        <taxon>Sar</taxon>
        <taxon>Alveolata</taxon>
        <taxon>Dinophyceae</taxon>
        <taxon>Suessiales</taxon>
        <taxon>Symbiodiniaceae</taxon>
        <taxon>Durusdinium</taxon>
    </lineage>
</organism>
<evidence type="ECO:0000313" key="1">
    <source>
        <dbReference type="EMBL" id="CAK9089290.1"/>
    </source>
</evidence>
<dbReference type="EMBL" id="CAXAMN010024696">
    <property type="protein sequence ID" value="CAK9089290.1"/>
    <property type="molecule type" value="Genomic_DNA"/>
</dbReference>
<protein>
    <submittedName>
        <fullName evidence="1">Uncharacterized protein</fullName>
    </submittedName>
</protein>